<organism evidence="7 8">
    <name type="scientific">Phaeodactylum tricornutum (strain CCAP 1055/1)</name>
    <dbReference type="NCBI Taxonomy" id="556484"/>
    <lineage>
        <taxon>Eukaryota</taxon>
        <taxon>Sar</taxon>
        <taxon>Stramenopiles</taxon>
        <taxon>Ochrophyta</taxon>
        <taxon>Bacillariophyta</taxon>
        <taxon>Bacillariophyceae</taxon>
        <taxon>Bacillariophycidae</taxon>
        <taxon>Naviculales</taxon>
        <taxon>Phaeodactylaceae</taxon>
        <taxon>Phaeodactylum</taxon>
    </lineage>
</organism>
<dbReference type="AlphaFoldDB" id="B7S448"/>
<dbReference type="HOGENOM" id="CLU_441119_0_0_1"/>
<dbReference type="InParanoid" id="B7S448"/>
<keyword evidence="2 4" id="KW-0863">Zinc-finger</keyword>
<dbReference type="PANTHER" id="PTHR12183">
    <property type="entry name" value="MITOCHONDRIAL UBIQUITIN LIGASE ACTIVATOR OF NFKB 1"/>
    <property type="match status" value="1"/>
</dbReference>
<evidence type="ECO:0000313" key="8">
    <source>
        <dbReference type="Proteomes" id="UP000000759"/>
    </source>
</evidence>
<dbReference type="GO" id="GO:0008270">
    <property type="term" value="F:zinc ion binding"/>
    <property type="evidence" value="ECO:0007669"/>
    <property type="project" value="UniProtKB-KW"/>
</dbReference>
<dbReference type="GO" id="GO:0016567">
    <property type="term" value="P:protein ubiquitination"/>
    <property type="evidence" value="ECO:0007669"/>
    <property type="project" value="TreeGrafter"/>
</dbReference>
<dbReference type="GeneID" id="7205130"/>
<dbReference type="Gene3D" id="3.30.40.10">
    <property type="entry name" value="Zinc/RING finger domain, C3HC4 (zinc finger)"/>
    <property type="match status" value="1"/>
</dbReference>
<dbReference type="EMBL" id="DS999284">
    <property type="protein sequence ID" value="EEC42621.1"/>
    <property type="molecule type" value="Genomic_DNA"/>
</dbReference>
<dbReference type="SUPFAM" id="SSF57850">
    <property type="entry name" value="RING/U-box"/>
    <property type="match status" value="1"/>
</dbReference>
<dbReference type="Pfam" id="PF13920">
    <property type="entry name" value="zf-C3HC4_3"/>
    <property type="match status" value="1"/>
</dbReference>
<evidence type="ECO:0000256" key="4">
    <source>
        <dbReference type="PROSITE-ProRule" id="PRU00175"/>
    </source>
</evidence>
<proteinExistence type="predicted"/>
<feature type="region of interest" description="Disordered" evidence="5">
    <location>
        <begin position="526"/>
        <end position="546"/>
    </location>
</feature>
<dbReference type="InterPro" id="IPR001841">
    <property type="entry name" value="Znf_RING"/>
</dbReference>
<protein>
    <recommendedName>
        <fullName evidence="6">RING-type domain-containing protein</fullName>
    </recommendedName>
</protein>
<dbReference type="InterPro" id="IPR051652">
    <property type="entry name" value="MDM2_MDM4_MUL1"/>
</dbReference>
<keyword evidence="1" id="KW-0479">Metal-binding</keyword>
<evidence type="ECO:0000313" key="7">
    <source>
        <dbReference type="EMBL" id="EEC42621.1"/>
    </source>
</evidence>
<feature type="region of interest" description="Disordered" evidence="5">
    <location>
        <begin position="132"/>
        <end position="153"/>
    </location>
</feature>
<gene>
    <name evidence="7" type="ORF">PHATRDRAFT_bd1684</name>
</gene>
<evidence type="ECO:0000259" key="6">
    <source>
        <dbReference type="PROSITE" id="PS50089"/>
    </source>
</evidence>
<dbReference type="OrthoDB" id="1711136at2759"/>
<dbReference type="RefSeq" id="XP_002176385.1">
    <property type="nucleotide sequence ID" value="XM_002176349.1"/>
</dbReference>
<dbReference type="PaxDb" id="2850-Phatrdraft1684"/>
<name>B7S448_PHATC</name>
<reference evidence="7 8" key="1">
    <citation type="journal article" date="2008" name="Nature">
        <title>The Phaeodactylum genome reveals the evolutionary history of diatom genomes.</title>
        <authorList>
            <person name="Bowler C."/>
            <person name="Allen A.E."/>
            <person name="Badger J.H."/>
            <person name="Grimwood J."/>
            <person name="Jabbari K."/>
            <person name="Kuo A."/>
            <person name="Maheswari U."/>
            <person name="Martens C."/>
            <person name="Maumus F."/>
            <person name="Otillar R.P."/>
            <person name="Rayko E."/>
            <person name="Salamov A."/>
            <person name="Vandepoele K."/>
            <person name="Beszteri B."/>
            <person name="Gruber A."/>
            <person name="Heijde M."/>
            <person name="Katinka M."/>
            <person name="Mock T."/>
            <person name="Valentin K."/>
            <person name="Verret F."/>
            <person name="Berges J.A."/>
            <person name="Brownlee C."/>
            <person name="Cadoret J.P."/>
            <person name="Chiovitti A."/>
            <person name="Choi C.J."/>
            <person name="Coesel S."/>
            <person name="De Martino A."/>
            <person name="Detter J.C."/>
            <person name="Durkin C."/>
            <person name="Falciatore A."/>
            <person name="Fournet J."/>
            <person name="Haruta M."/>
            <person name="Huysman M.J."/>
            <person name="Jenkins B.D."/>
            <person name="Jiroutova K."/>
            <person name="Jorgensen R.E."/>
            <person name="Joubert Y."/>
            <person name="Kaplan A."/>
            <person name="Kroger N."/>
            <person name="Kroth P.G."/>
            <person name="La Roche J."/>
            <person name="Lindquist E."/>
            <person name="Lommer M."/>
            <person name="Martin-Jezequel V."/>
            <person name="Lopez P.J."/>
            <person name="Lucas S."/>
            <person name="Mangogna M."/>
            <person name="McGinnis K."/>
            <person name="Medlin L.K."/>
            <person name="Montsant A."/>
            <person name="Oudot-Le Secq M.P."/>
            <person name="Napoli C."/>
            <person name="Obornik M."/>
            <person name="Parker M.S."/>
            <person name="Petit J.L."/>
            <person name="Porcel B.M."/>
            <person name="Poulsen N."/>
            <person name="Robison M."/>
            <person name="Rychlewski L."/>
            <person name="Rynearson T.A."/>
            <person name="Schmutz J."/>
            <person name="Shapiro H."/>
            <person name="Siaut M."/>
            <person name="Stanley M."/>
            <person name="Sussman M.R."/>
            <person name="Taylor A.R."/>
            <person name="Vardi A."/>
            <person name="von Dassow P."/>
            <person name="Vyverman W."/>
            <person name="Willis A."/>
            <person name="Wyrwicz L.S."/>
            <person name="Rokhsar D.S."/>
            <person name="Weissenbach J."/>
            <person name="Armbrust E.V."/>
            <person name="Green B.R."/>
            <person name="Van de Peer Y."/>
            <person name="Grigoriev I.V."/>
        </authorList>
    </citation>
    <scope>NUCLEOTIDE SEQUENCE [LARGE SCALE GENOMIC DNA]</scope>
    <source>
        <strain evidence="7 8">CCAP 1055/1</strain>
    </source>
</reference>
<dbReference type="KEGG" id="pti:PHATRDRAFT_bd1684"/>
<evidence type="ECO:0000256" key="1">
    <source>
        <dbReference type="ARBA" id="ARBA00022723"/>
    </source>
</evidence>
<dbReference type="InterPro" id="IPR013083">
    <property type="entry name" value="Znf_RING/FYVE/PHD"/>
</dbReference>
<feature type="domain" description="RING-type" evidence="6">
    <location>
        <begin position="567"/>
        <end position="608"/>
    </location>
</feature>
<dbReference type="GO" id="GO:0004842">
    <property type="term" value="F:ubiquitin-protein transferase activity"/>
    <property type="evidence" value="ECO:0007669"/>
    <property type="project" value="TreeGrafter"/>
</dbReference>
<reference evidence="8" key="2">
    <citation type="submission" date="2008-08" db="EMBL/GenBank/DDBJ databases">
        <authorList>
            <consortium name="Diatom Consortium"/>
            <person name="Grigoriev I."/>
            <person name="Grimwood J."/>
            <person name="Kuo A."/>
            <person name="Otillar R.P."/>
            <person name="Salamov A."/>
            <person name="Detter J.C."/>
            <person name="Lindquist E."/>
            <person name="Shapiro H."/>
            <person name="Lucas S."/>
            <person name="Glavina del Rio T."/>
            <person name="Pitluck S."/>
            <person name="Rokhsar D."/>
            <person name="Bowler C."/>
        </authorList>
    </citation>
    <scope>GENOME REANNOTATION</scope>
    <source>
        <strain evidence="8">CCAP 1055/1</strain>
    </source>
</reference>
<dbReference type="PANTHER" id="PTHR12183:SF32">
    <property type="entry name" value="MITOCHONDRIAL E3 UBIQUITIN PROTEIN LIGASE 1"/>
    <property type="match status" value="1"/>
</dbReference>
<keyword evidence="8" id="KW-1185">Reference proteome</keyword>
<sequence length="620" mass="68209">MLDFGQPELPGTFVVLQGVPGDGMRNTIHSFPKYPAKIDDNTAEQRCNDESTTDLQEISSLPVTSTSEGYPNEKAATGTALYACSTLPASQATSGSVLQNSGIFPLGCWSPPSASEALSATNGSIHSIQSASTGNDFLSGGSHESQKDEQNFGCSKSHRFDGLPAKLRCSTPNYAEELALNEWERLCRDEEEGQWLEWNESSEPRPQLRVNENRWWTENGRLIVFERVPSLDTLSTTPTVGILSPGTVVLGTEMLTIGPSTGRCRVYRPSDATELLRIEAPIQGYIVFSVNRYRFLFPGMLSALLSDRQWLWRVSCPVGAFVRKGLELSTQHITTVPYGSLVHVKRKAINAMGLSRLQVEVFVPPENESKDPEMVLGWCSEYLNPLSGQRGKIAQPLPLPVPAVYCVMLKEGAIIRDGVELSSQEIGHAPEGSMLSITSRAFAEHPTEDCVERLRIAGNGGWISRKLNNPPPLDLVIVKLIELDGEFEPNAPWAFHFSQLRKMQESHQEPTCCGTQVNEFTALPILSPLNPPERSRKGSLTSSRLKKPPLSTYAKIPNRQSALEDQCLVCLADFRTSTIVHGETGHIACCLVCARILKAQGSPCPICRQPIELVVQHFWA</sequence>
<dbReference type="eggNOG" id="ENOG502TKXZ">
    <property type="taxonomic scope" value="Eukaryota"/>
</dbReference>
<accession>B7S448</accession>
<dbReference type="CDD" id="cd16646">
    <property type="entry name" value="mRING-HC-C2H2C4_MDM2-like"/>
    <property type="match status" value="1"/>
</dbReference>
<keyword evidence="3" id="KW-0862">Zinc</keyword>
<evidence type="ECO:0000256" key="3">
    <source>
        <dbReference type="ARBA" id="ARBA00022833"/>
    </source>
</evidence>
<evidence type="ECO:0000256" key="5">
    <source>
        <dbReference type="SAM" id="MobiDB-lite"/>
    </source>
</evidence>
<evidence type="ECO:0000256" key="2">
    <source>
        <dbReference type="ARBA" id="ARBA00022771"/>
    </source>
</evidence>
<dbReference type="Proteomes" id="UP000000759">
    <property type="component" value="Unassembled WGS sequence"/>
</dbReference>
<dbReference type="PROSITE" id="PS50089">
    <property type="entry name" value="ZF_RING_2"/>
    <property type="match status" value="1"/>
</dbReference>